<organism evidence="2 3">
    <name type="scientific">Dibothriocephalus latus</name>
    <name type="common">Fish tapeworm</name>
    <name type="synonym">Diphyllobothrium latum</name>
    <dbReference type="NCBI Taxonomy" id="60516"/>
    <lineage>
        <taxon>Eukaryota</taxon>
        <taxon>Metazoa</taxon>
        <taxon>Spiralia</taxon>
        <taxon>Lophotrochozoa</taxon>
        <taxon>Platyhelminthes</taxon>
        <taxon>Cestoda</taxon>
        <taxon>Eucestoda</taxon>
        <taxon>Diphyllobothriidea</taxon>
        <taxon>Diphyllobothriidae</taxon>
        <taxon>Dibothriocephalus</taxon>
    </lineage>
</organism>
<evidence type="ECO:0000256" key="1">
    <source>
        <dbReference type="SAM" id="MobiDB-lite"/>
    </source>
</evidence>
<dbReference type="Proteomes" id="UP000281553">
    <property type="component" value="Unassembled WGS sequence"/>
</dbReference>
<evidence type="ECO:0000313" key="3">
    <source>
        <dbReference type="Proteomes" id="UP000281553"/>
    </source>
</evidence>
<dbReference type="AlphaFoldDB" id="A0A3P7N6Q9"/>
<feature type="compositionally biased region" description="Low complexity" evidence="1">
    <location>
        <begin position="169"/>
        <end position="178"/>
    </location>
</feature>
<dbReference type="EMBL" id="UYRU01082203">
    <property type="protein sequence ID" value="VDN32473.1"/>
    <property type="molecule type" value="Genomic_DNA"/>
</dbReference>
<dbReference type="OrthoDB" id="418242at2759"/>
<name>A0A3P7N6Q9_DIBLA</name>
<protein>
    <submittedName>
        <fullName evidence="2">Uncharacterized protein</fullName>
    </submittedName>
</protein>
<feature type="region of interest" description="Disordered" evidence="1">
    <location>
        <begin position="148"/>
        <end position="182"/>
    </location>
</feature>
<gene>
    <name evidence="2" type="ORF">DILT_LOCUS15990</name>
</gene>
<accession>A0A3P7N6Q9</accession>
<keyword evidence="3" id="KW-1185">Reference proteome</keyword>
<reference evidence="2 3" key="1">
    <citation type="submission" date="2018-11" db="EMBL/GenBank/DDBJ databases">
        <authorList>
            <consortium name="Pathogen Informatics"/>
        </authorList>
    </citation>
    <scope>NUCLEOTIDE SEQUENCE [LARGE SCALE GENOMIC DNA]</scope>
</reference>
<proteinExistence type="predicted"/>
<evidence type="ECO:0000313" key="2">
    <source>
        <dbReference type="EMBL" id="VDN32473.1"/>
    </source>
</evidence>
<sequence length="202" mass="22139">MNRAEVADLRTSARSIVIRNAPACLLLMSIRTYLKEAYDVTVAKLRSYSPSDPVKQWEKPISLSARCIQTEAYNRLLEIPVAVEHCALDRTWPVTSLSFHPEDDSVMEAGGDDPSEGSPGPSDLLLLRIFLLLHRQFLATEDEGDLDLPVVGPSGDLPSEATTVRKAESLSSLSSSNSADKLPEGGKSVFRPLLFTVLEKPF</sequence>